<dbReference type="OrthoDB" id="1374371at2"/>
<protein>
    <recommendedName>
        <fullName evidence="3">Bacteriocin-like protein</fullName>
    </recommendedName>
</protein>
<evidence type="ECO:0000313" key="1">
    <source>
        <dbReference type="EMBL" id="TWJ04764.1"/>
    </source>
</evidence>
<dbReference type="Proteomes" id="UP000317010">
    <property type="component" value="Unassembled WGS sequence"/>
</dbReference>
<name>A0A562UG31_9SPHI</name>
<keyword evidence="2" id="KW-1185">Reference proteome</keyword>
<comment type="caution">
    <text evidence="1">The sequence shown here is derived from an EMBL/GenBank/DDBJ whole genome shotgun (WGS) entry which is preliminary data.</text>
</comment>
<dbReference type="InterPro" id="IPR058074">
    <property type="entry name" value="Bacteriocin-like"/>
</dbReference>
<evidence type="ECO:0000313" key="2">
    <source>
        <dbReference type="Proteomes" id="UP000317010"/>
    </source>
</evidence>
<proteinExistence type="predicted"/>
<gene>
    <name evidence="1" type="ORF">JN11_00485</name>
</gene>
<organism evidence="1 2">
    <name type="scientific">Mucilaginibacter frigoritolerans</name>
    <dbReference type="NCBI Taxonomy" id="652788"/>
    <lineage>
        <taxon>Bacteria</taxon>
        <taxon>Pseudomonadati</taxon>
        <taxon>Bacteroidota</taxon>
        <taxon>Sphingobacteriia</taxon>
        <taxon>Sphingobacteriales</taxon>
        <taxon>Sphingobacteriaceae</taxon>
        <taxon>Mucilaginibacter</taxon>
    </lineage>
</organism>
<dbReference type="AlphaFoldDB" id="A0A562UG31"/>
<dbReference type="EMBL" id="VLLI01000001">
    <property type="protein sequence ID" value="TWJ04764.1"/>
    <property type="molecule type" value="Genomic_DNA"/>
</dbReference>
<dbReference type="RefSeq" id="WP_144909238.1">
    <property type="nucleotide sequence ID" value="NZ_VLLI01000001.1"/>
</dbReference>
<evidence type="ECO:0008006" key="3">
    <source>
        <dbReference type="Google" id="ProtNLM"/>
    </source>
</evidence>
<accession>A0A562UG31</accession>
<reference evidence="1 2" key="1">
    <citation type="submission" date="2019-07" db="EMBL/GenBank/DDBJ databases">
        <title>Genomic Encyclopedia of Archaeal and Bacterial Type Strains, Phase II (KMG-II): from individual species to whole genera.</title>
        <authorList>
            <person name="Goeker M."/>
        </authorList>
    </citation>
    <scope>NUCLEOTIDE SEQUENCE [LARGE SCALE GENOMIC DNA]</scope>
    <source>
        <strain evidence="1 2">ATCC BAA-1854</strain>
    </source>
</reference>
<sequence length="60" mass="6455">MKKLTREELKNIKGGLQTPPAGCFCFIPDDNLPGGGLSPDCYFGDNQDLYCPTGELLGCC</sequence>
<dbReference type="NCBIfam" id="NF047798">
    <property type="entry name" value="leader_Chryseo"/>
    <property type="match status" value="1"/>
</dbReference>